<comment type="caution">
    <text evidence="1">The sequence shown here is derived from an EMBL/GenBank/DDBJ whole genome shotgun (WGS) entry which is preliminary data.</text>
</comment>
<gene>
    <name evidence="1" type="ORF">GCM10023144_04980</name>
</gene>
<dbReference type="SUPFAM" id="SSF51556">
    <property type="entry name" value="Metallo-dependent hydrolases"/>
    <property type="match status" value="1"/>
</dbReference>
<keyword evidence="2" id="KW-1185">Reference proteome</keyword>
<proteinExistence type="predicted"/>
<dbReference type="Gene3D" id="3.20.20.140">
    <property type="entry name" value="Metal-dependent hydrolases"/>
    <property type="match status" value="1"/>
</dbReference>
<organism evidence="1 2">
    <name type="scientific">Pigmentiphaga soli</name>
    <dbReference type="NCBI Taxonomy" id="1007095"/>
    <lineage>
        <taxon>Bacteria</taxon>
        <taxon>Pseudomonadati</taxon>
        <taxon>Pseudomonadota</taxon>
        <taxon>Betaproteobacteria</taxon>
        <taxon>Burkholderiales</taxon>
        <taxon>Alcaligenaceae</taxon>
        <taxon>Pigmentiphaga</taxon>
    </lineage>
</organism>
<dbReference type="Proteomes" id="UP001501671">
    <property type="component" value="Unassembled WGS sequence"/>
</dbReference>
<dbReference type="PANTHER" id="PTHR42717">
    <property type="entry name" value="DIHYDROOROTASE-RELATED"/>
    <property type="match status" value="1"/>
</dbReference>
<evidence type="ECO:0000313" key="1">
    <source>
        <dbReference type="EMBL" id="GAA4323856.1"/>
    </source>
</evidence>
<reference evidence="2" key="1">
    <citation type="journal article" date="2019" name="Int. J. Syst. Evol. Microbiol.">
        <title>The Global Catalogue of Microorganisms (GCM) 10K type strain sequencing project: providing services to taxonomists for standard genome sequencing and annotation.</title>
        <authorList>
            <consortium name="The Broad Institute Genomics Platform"/>
            <consortium name="The Broad Institute Genome Sequencing Center for Infectious Disease"/>
            <person name="Wu L."/>
            <person name="Ma J."/>
        </authorList>
    </citation>
    <scope>NUCLEOTIDE SEQUENCE [LARGE SCALE GENOMIC DNA]</scope>
    <source>
        <strain evidence="2">JCM 17666</strain>
    </source>
</reference>
<protein>
    <submittedName>
        <fullName evidence="1">Amidohydrolase/deacetylase family metallohydrolase</fullName>
    </submittedName>
</protein>
<dbReference type="EMBL" id="BAABFO010000002">
    <property type="protein sequence ID" value="GAA4323856.1"/>
    <property type="molecule type" value="Genomic_DNA"/>
</dbReference>
<evidence type="ECO:0000313" key="2">
    <source>
        <dbReference type="Proteomes" id="UP001501671"/>
    </source>
</evidence>
<sequence>MANFRIEGARVWGSKDTAPAPVWISGDAIVDALPAGAPYETLRFDDAWIAPGFIDGHVHCFKYVTGPFGLDADFCGVRQGVTTIVDQGGPSCITIDAFRHFIAEPAASRTYCFISAYLVGGLMGHRHVALYGPGSTDAGLVIEAIENNRDLVGGIKVHADHGGFSRWGPQLVAEARKISDATGLPLYIHLGTMWTNAEGKTYDPVKVLDETAELLRPGDILAHPFTRRPSGGILADGSVHPVFQTARERGLKIDVGRGYHIDYQVARRVLDAGVMPDSLGSDVHGFNAGPTSPPDKRFNLFYAMSEMAALGIPVDHIVDMVTRNAVCFVPPPQRVPAAGGAGFTLFRIASERRSYTDYNGNTIHGDTVFYPLAALLDGRVHHCSEADMPSRLLQAA</sequence>
<dbReference type="InterPro" id="IPR032466">
    <property type="entry name" value="Metal_Hydrolase"/>
</dbReference>
<name>A0ABP8GGS1_9BURK</name>
<dbReference type="RefSeq" id="WP_345245989.1">
    <property type="nucleotide sequence ID" value="NZ_BAABFO010000002.1"/>
</dbReference>
<dbReference type="InterPro" id="IPR020043">
    <property type="entry name" value="Deacetylase_Atu3266-like"/>
</dbReference>
<accession>A0ABP8GGS1</accession>
<dbReference type="PANTHER" id="PTHR42717:SF1">
    <property type="entry name" value="IMIDAZOLONEPROPIONASE AND RELATED AMIDOHYDROLASES"/>
    <property type="match status" value="1"/>
</dbReference>